<comment type="function">
    <text evidence="6">Catalyzes the dehydration of the S-form of NAD(P)HX at the expense of ADP, which is converted to AMP. Together with NAD(P)HX epimerase, which catalyzes the epimerization of the S- and R-forms, the enzyme allows the repair of both epimers of NAD(P)HX, a damaged form of NAD(P)H that is a result of enzymatic or heat-dependent hydration.</text>
</comment>
<dbReference type="AlphaFoldDB" id="A0A1M4SVY9"/>
<dbReference type="Pfam" id="PF01256">
    <property type="entry name" value="Carb_kinase"/>
    <property type="match status" value="1"/>
</dbReference>
<dbReference type="PROSITE" id="PS01050">
    <property type="entry name" value="YJEF_C_2"/>
    <property type="match status" value="1"/>
</dbReference>
<evidence type="ECO:0000256" key="4">
    <source>
        <dbReference type="ARBA" id="ARBA00023027"/>
    </source>
</evidence>
<evidence type="ECO:0000256" key="3">
    <source>
        <dbReference type="ARBA" id="ARBA00022857"/>
    </source>
</evidence>
<dbReference type="GO" id="GO:0046496">
    <property type="term" value="P:nicotinamide nucleotide metabolic process"/>
    <property type="evidence" value="ECO:0007669"/>
    <property type="project" value="UniProtKB-UniRule"/>
</dbReference>
<evidence type="ECO:0000256" key="2">
    <source>
        <dbReference type="ARBA" id="ARBA00022840"/>
    </source>
</evidence>
<name>A0A1M4SVY9_9RHOB</name>
<keyword evidence="8" id="KW-0418">Kinase</keyword>
<dbReference type="InterPro" id="IPR029056">
    <property type="entry name" value="Ribokinase-like"/>
</dbReference>
<feature type="binding site" evidence="6">
    <location>
        <position position="39"/>
    </location>
    <ligand>
        <name>(6S)-NADPHX</name>
        <dbReference type="ChEBI" id="CHEBI:64076"/>
    </ligand>
</feature>
<feature type="binding site" evidence="6">
    <location>
        <position position="227"/>
    </location>
    <ligand>
        <name>AMP</name>
        <dbReference type="ChEBI" id="CHEBI:456215"/>
    </ligand>
</feature>
<dbReference type="GO" id="GO:0110051">
    <property type="term" value="P:metabolite repair"/>
    <property type="evidence" value="ECO:0007669"/>
    <property type="project" value="TreeGrafter"/>
</dbReference>
<feature type="binding site" evidence="6">
    <location>
        <position position="103"/>
    </location>
    <ligand>
        <name>(6S)-NADPHX</name>
        <dbReference type="ChEBI" id="CHEBI:64076"/>
    </ligand>
</feature>
<dbReference type="Gene3D" id="3.40.1190.20">
    <property type="match status" value="1"/>
</dbReference>
<gene>
    <name evidence="6" type="primary">nnrD</name>
    <name evidence="8" type="ORF">SAMN05444273_101210</name>
</gene>
<evidence type="ECO:0000313" key="9">
    <source>
        <dbReference type="Proteomes" id="UP000184144"/>
    </source>
</evidence>
<sequence>MSLTITPEQIDLLRKSSDQHKYSHGSALALSGPENRTGAARLAAMAALRVGAGVVTVGAPHDALPECAAHLTGIMLREVSEALDLSLILAEDTRINALCIGPGFGLEAENGATLRAALATQRALVLDADALTLMAQDRDLFTQLHETCVLTPHAGEFRRLFPGLGEDGQPFNLDEKKDATQRAADLSGAVVLYKGAQTTIAAPGCPVAVMDTTSEPAAAWLATAGAGDVLAGLITGLLAKGCTPVEAAEIGALLHAMAAAHAGPGLIAEDLPQQIPGLYRELGV</sequence>
<evidence type="ECO:0000256" key="5">
    <source>
        <dbReference type="ARBA" id="ARBA00023239"/>
    </source>
</evidence>
<dbReference type="GO" id="GO:0052855">
    <property type="term" value="F:ADP-dependent NAD(P)H-hydrate dehydratase activity"/>
    <property type="evidence" value="ECO:0007669"/>
    <property type="project" value="UniProtKB-UniRule"/>
</dbReference>
<dbReference type="RefSeq" id="WP_342742135.1">
    <property type="nucleotide sequence ID" value="NZ_FQUV01000001.1"/>
</dbReference>
<evidence type="ECO:0000259" key="7">
    <source>
        <dbReference type="PROSITE" id="PS51383"/>
    </source>
</evidence>
<keyword evidence="8" id="KW-0808">Transferase</keyword>
<evidence type="ECO:0000256" key="6">
    <source>
        <dbReference type="HAMAP-Rule" id="MF_01965"/>
    </source>
</evidence>
<dbReference type="PROSITE" id="PS51383">
    <property type="entry name" value="YJEF_C_3"/>
    <property type="match status" value="1"/>
</dbReference>
<feature type="domain" description="YjeF C-terminal" evidence="7">
    <location>
        <begin position="4"/>
        <end position="282"/>
    </location>
</feature>
<dbReference type="SUPFAM" id="SSF53613">
    <property type="entry name" value="Ribokinase-like"/>
    <property type="match status" value="1"/>
</dbReference>
<keyword evidence="5 6" id="KW-0456">Lyase</keyword>
<comment type="catalytic activity">
    <reaction evidence="6">
        <text>(6S)-NADHX + ADP = AMP + phosphate + NADH + H(+)</text>
        <dbReference type="Rhea" id="RHEA:32223"/>
        <dbReference type="ChEBI" id="CHEBI:15378"/>
        <dbReference type="ChEBI" id="CHEBI:43474"/>
        <dbReference type="ChEBI" id="CHEBI:57945"/>
        <dbReference type="ChEBI" id="CHEBI:64074"/>
        <dbReference type="ChEBI" id="CHEBI:456215"/>
        <dbReference type="ChEBI" id="CHEBI:456216"/>
        <dbReference type="EC" id="4.2.1.136"/>
    </reaction>
</comment>
<keyword evidence="3 6" id="KW-0521">NADP</keyword>
<dbReference type="HAMAP" id="MF_01965">
    <property type="entry name" value="NADHX_dehydratase"/>
    <property type="match status" value="1"/>
</dbReference>
<proteinExistence type="inferred from homology"/>
<dbReference type="PANTHER" id="PTHR12592:SF0">
    <property type="entry name" value="ATP-DEPENDENT (S)-NAD(P)H-HYDRATE DEHYDRATASE"/>
    <property type="match status" value="1"/>
</dbReference>
<dbReference type="Proteomes" id="UP000184144">
    <property type="component" value="Unassembled WGS sequence"/>
</dbReference>
<dbReference type="STRING" id="1486859.SAMN05444273_101210"/>
<feature type="binding site" evidence="6">
    <location>
        <position position="153"/>
    </location>
    <ligand>
        <name>(6S)-NADPHX</name>
        <dbReference type="ChEBI" id="CHEBI:64076"/>
    </ligand>
</feature>
<protein>
    <recommendedName>
        <fullName evidence="6">ADP-dependent (S)-NAD(P)H-hydrate dehydratase</fullName>
        <ecNumber evidence="6">4.2.1.136</ecNumber>
    </recommendedName>
    <alternativeName>
        <fullName evidence="6">ADP-dependent NAD(P)HX dehydratase</fullName>
    </alternativeName>
</protein>
<dbReference type="EC" id="4.2.1.136" evidence="6"/>
<keyword evidence="1 6" id="KW-0547">Nucleotide-binding</keyword>
<evidence type="ECO:0000256" key="1">
    <source>
        <dbReference type="ARBA" id="ARBA00022741"/>
    </source>
</evidence>
<feature type="binding site" evidence="6">
    <location>
        <begin position="194"/>
        <end position="198"/>
    </location>
    <ligand>
        <name>AMP</name>
        <dbReference type="ChEBI" id="CHEBI:456215"/>
    </ligand>
</feature>
<dbReference type="CDD" id="cd01171">
    <property type="entry name" value="YXKO-related"/>
    <property type="match status" value="1"/>
</dbReference>
<comment type="subunit">
    <text evidence="6">Homotetramer.</text>
</comment>
<dbReference type="GO" id="GO:0005524">
    <property type="term" value="F:ATP binding"/>
    <property type="evidence" value="ECO:0007669"/>
    <property type="project" value="UniProtKB-KW"/>
</dbReference>
<evidence type="ECO:0000313" key="8">
    <source>
        <dbReference type="EMBL" id="SHE36365.1"/>
    </source>
</evidence>
<comment type="cofactor">
    <cofactor evidence="6">
        <name>Mg(2+)</name>
        <dbReference type="ChEBI" id="CHEBI:18420"/>
    </cofactor>
</comment>
<keyword evidence="9" id="KW-1185">Reference proteome</keyword>
<dbReference type="InterPro" id="IPR000631">
    <property type="entry name" value="CARKD"/>
</dbReference>
<accession>A0A1M4SVY9</accession>
<dbReference type="PANTHER" id="PTHR12592">
    <property type="entry name" value="ATP-DEPENDENT (S)-NAD(P)H-HYDRATE DEHYDRATASE FAMILY MEMBER"/>
    <property type="match status" value="1"/>
</dbReference>
<keyword evidence="2 6" id="KW-0067">ATP-binding</keyword>
<organism evidence="8 9">
    <name type="scientific">Litoreibacter ascidiaceicola</name>
    <dbReference type="NCBI Taxonomy" id="1486859"/>
    <lineage>
        <taxon>Bacteria</taxon>
        <taxon>Pseudomonadati</taxon>
        <taxon>Pseudomonadota</taxon>
        <taxon>Alphaproteobacteria</taxon>
        <taxon>Rhodobacterales</taxon>
        <taxon>Roseobacteraceae</taxon>
        <taxon>Litoreibacter</taxon>
    </lineage>
</organism>
<dbReference type="InterPro" id="IPR017953">
    <property type="entry name" value="Carbohydrate_kinase_pred_CS"/>
</dbReference>
<reference evidence="9" key="1">
    <citation type="submission" date="2016-11" db="EMBL/GenBank/DDBJ databases">
        <authorList>
            <person name="Varghese N."/>
            <person name="Submissions S."/>
        </authorList>
    </citation>
    <scope>NUCLEOTIDE SEQUENCE [LARGE SCALE GENOMIC DNA]</scope>
    <source>
        <strain evidence="9">DSM 100566</strain>
    </source>
</reference>
<dbReference type="GO" id="GO:0052856">
    <property type="term" value="F:NAD(P)HX epimerase activity"/>
    <property type="evidence" value="ECO:0007669"/>
    <property type="project" value="TreeGrafter"/>
</dbReference>
<dbReference type="GO" id="GO:0016301">
    <property type="term" value="F:kinase activity"/>
    <property type="evidence" value="ECO:0007669"/>
    <property type="project" value="UniProtKB-KW"/>
</dbReference>
<comment type="catalytic activity">
    <reaction evidence="6">
        <text>(6S)-NADPHX + ADP = AMP + phosphate + NADPH + H(+)</text>
        <dbReference type="Rhea" id="RHEA:32235"/>
        <dbReference type="ChEBI" id="CHEBI:15378"/>
        <dbReference type="ChEBI" id="CHEBI:43474"/>
        <dbReference type="ChEBI" id="CHEBI:57783"/>
        <dbReference type="ChEBI" id="CHEBI:64076"/>
        <dbReference type="ChEBI" id="CHEBI:456215"/>
        <dbReference type="ChEBI" id="CHEBI:456216"/>
        <dbReference type="EC" id="4.2.1.136"/>
    </reaction>
</comment>
<dbReference type="EMBL" id="FQUV01000001">
    <property type="protein sequence ID" value="SHE36365.1"/>
    <property type="molecule type" value="Genomic_DNA"/>
</dbReference>
<comment type="similarity">
    <text evidence="6">Belongs to the NnrD/CARKD family.</text>
</comment>
<feature type="binding site" evidence="6">
    <location>
        <position position="228"/>
    </location>
    <ligand>
        <name>(6S)-NADPHX</name>
        <dbReference type="ChEBI" id="CHEBI:64076"/>
    </ligand>
</feature>
<keyword evidence="4 6" id="KW-0520">NAD</keyword>
<dbReference type="NCBIfam" id="TIGR00196">
    <property type="entry name" value="yjeF_cterm"/>
    <property type="match status" value="1"/>
</dbReference>